<dbReference type="NCBIfam" id="TIGR01409">
    <property type="entry name" value="TAT_signal_seq"/>
    <property type="match status" value="1"/>
</dbReference>
<comment type="caution">
    <text evidence="3">The sequence shown here is derived from an EMBL/GenBank/DDBJ whole genome shotgun (WGS) entry which is preliminary data.</text>
</comment>
<dbReference type="PROSITE" id="PS51318">
    <property type="entry name" value="TAT"/>
    <property type="match status" value="1"/>
</dbReference>
<dbReference type="PANTHER" id="PTHR43312:SF1">
    <property type="entry name" value="NADP-DEPENDENT OXIDOREDUCTASE DOMAIN-CONTAINING PROTEIN"/>
    <property type="match status" value="1"/>
</dbReference>
<dbReference type="InterPro" id="IPR006311">
    <property type="entry name" value="TAT_signal"/>
</dbReference>
<feature type="region of interest" description="Disordered" evidence="1">
    <location>
        <begin position="26"/>
        <end position="58"/>
    </location>
</feature>
<dbReference type="InterPro" id="IPR019546">
    <property type="entry name" value="TAT_signal_bac_arc"/>
</dbReference>
<dbReference type="PROSITE" id="PS51257">
    <property type="entry name" value="PROKAR_LIPOPROTEIN"/>
    <property type="match status" value="1"/>
</dbReference>
<reference evidence="3" key="1">
    <citation type="journal article" date="2014" name="Front. Microbiol.">
        <title>High frequency of phylogenetically diverse reductive dehalogenase-homologous genes in deep subseafloor sedimentary metagenomes.</title>
        <authorList>
            <person name="Kawai M."/>
            <person name="Futagami T."/>
            <person name="Toyoda A."/>
            <person name="Takaki Y."/>
            <person name="Nishi S."/>
            <person name="Hori S."/>
            <person name="Arai W."/>
            <person name="Tsubouchi T."/>
            <person name="Morono Y."/>
            <person name="Uchiyama I."/>
            <person name="Ito T."/>
            <person name="Fujiyama A."/>
            <person name="Inagaki F."/>
            <person name="Takami H."/>
        </authorList>
    </citation>
    <scope>NUCLEOTIDE SEQUENCE</scope>
    <source>
        <strain evidence="3">Expedition CK06-06</strain>
    </source>
</reference>
<dbReference type="Gene3D" id="3.20.20.100">
    <property type="entry name" value="NADP-dependent oxidoreductase domain"/>
    <property type="match status" value="1"/>
</dbReference>
<evidence type="ECO:0000313" key="3">
    <source>
        <dbReference type="EMBL" id="GAH58768.1"/>
    </source>
</evidence>
<gene>
    <name evidence="3" type="ORF">S03H2_28712</name>
</gene>
<evidence type="ECO:0000256" key="1">
    <source>
        <dbReference type="SAM" id="MobiDB-lite"/>
    </source>
</evidence>
<dbReference type="InterPro" id="IPR023210">
    <property type="entry name" value="NADP_OxRdtase_dom"/>
</dbReference>
<dbReference type="PANTHER" id="PTHR43312">
    <property type="entry name" value="D-THREO-ALDOSE 1-DEHYDROGENASE"/>
    <property type="match status" value="1"/>
</dbReference>
<proteinExistence type="predicted"/>
<feature type="domain" description="NADP-dependent oxidoreductase" evidence="2">
    <location>
        <begin position="79"/>
        <end position="244"/>
    </location>
</feature>
<dbReference type="InterPro" id="IPR053135">
    <property type="entry name" value="AKR2_Oxidoreductase"/>
</dbReference>
<name>X1IMI8_9ZZZZ</name>
<feature type="non-terminal residue" evidence="3">
    <location>
        <position position="297"/>
    </location>
</feature>
<sequence>MKKKSKKIDRRDFLKTVGAAGIGSAFASAGCTPETSDPNDPNVAEESQKPKFPQVPRRNLGKTGVKVPCLSLGHSLNQTVLKTALDWGVNYWDTSLVATGGNSELEIGKFLKKNPQTRKNLFLVTKESESKNAADLENCLQTSLQRMNTTYIDLYIGVYIMSDPAQLTDEVKQWAKSAKERKLIRFFGFTAHSNIAQCLTAAAKLDWIDAIMIRYNFRSVHEPKINAAVEACHKTGIGIVAMKTQFFAVLASDTQNPAFKPYTTQNFLIHFTPLEILVKSKLAVPNAVFLMRQHRTQ</sequence>
<dbReference type="SUPFAM" id="SSF51430">
    <property type="entry name" value="NAD(P)-linked oxidoreductase"/>
    <property type="match status" value="1"/>
</dbReference>
<dbReference type="EMBL" id="BARU01017302">
    <property type="protein sequence ID" value="GAH58768.1"/>
    <property type="molecule type" value="Genomic_DNA"/>
</dbReference>
<protein>
    <recommendedName>
        <fullName evidence="2">NADP-dependent oxidoreductase domain-containing protein</fullName>
    </recommendedName>
</protein>
<accession>X1IMI8</accession>
<evidence type="ECO:0000259" key="2">
    <source>
        <dbReference type="Pfam" id="PF00248"/>
    </source>
</evidence>
<organism evidence="3">
    <name type="scientific">marine sediment metagenome</name>
    <dbReference type="NCBI Taxonomy" id="412755"/>
    <lineage>
        <taxon>unclassified sequences</taxon>
        <taxon>metagenomes</taxon>
        <taxon>ecological metagenomes</taxon>
    </lineage>
</organism>
<dbReference type="InterPro" id="IPR036812">
    <property type="entry name" value="NAD(P)_OxRdtase_dom_sf"/>
</dbReference>
<dbReference type="AlphaFoldDB" id="X1IMI8"/>
<dbReference type="Pfam" id="PF00248">
    <property type="entry name" value="Aldo_ket_red"/>
    <property type="match status" value="1"/>
</dbReference>